<accession>A0A2J6QYJ0</accession>
<dbReference type="Proteomes" id="UP000235786">
    <property type="component" value="Unassembled WGS sequence"/>
</dbReference>
<dbReference type="EMBL" id="KZ613963">
    <property type="protein sequence ID" value="PMD31338.1"/>
    <property type="molecule type" value="Genomic_DNA"/>
</dbReference>
<dbReference type="AlphaFoldDB" id="A0A2J6QYJ0"/>
<protein>
    <submittedName>
        <fullName evidence="2">HET-domain-containing protein</fullName>
    </submittedName>
</protein>
<gene>
    <name evidence="2" type="ORF">L207DRAFT_472746</name>
</gene>
<evidence type="ECO:0000313" key="3">
    <source>
        <dbReference type="Proteomes" id="UP000235786"/>
    </source>
</evidence>
<proteinExistence type="predicted"/>
<keyword evidence="3" id="KW-1185">Reference proteome</keyword>
<organism evidence="2 3">
    <name type="scientific">Hyaloscypha variabilis (strain UAMH 11265 / GT02V1 / F)</name>
    <name type="common">Meliniomyces variabilis</name>
    <dbReference type="NCBI Taxonomy" id="1149755"/>
    <lineage>
        <taxon>Eukaryota</taxon>
        <taxon>Fungi</taxon>
        <taxon>Dikarya</taxon>
        <taxon>Ascomycota</taxon>
        <taxon>Pezizomycotina</taxon>
        <taxon>Leotiomycetes</taxon>
        <taxon>Helotiales</taxon>
        <taxon>Hyaloscyphaceae</taxon>
        <taxon>Hyaloscypha</taxon>
        <taxon>Hyaloscypha variabilis</taxon>
    </lineage>
</organism>
<dbReference type="PANTHER" id="PTHR33112:SF16">
    <property type="entry name" value="HETEROKARYON INCOMPATIBILITY DOMAIN-CONTAINING PROTEIN"/>
    <property type="match status" value="1"/>
</dbReference>
<feature type="domain" description="Heterokaryon incompatibility" evidence="1">
    <location>
        <begin position="227"/>
        <end position="371"/>
    </location>
</feature>
<reference evidence="2 3" key="1">
    <citation type="submission" date="2016-04" db="EMBL/GenBank/DDBJ databases">
        <title>A degradative enzymes factory behind the ericoid mycorrhizal symbiosis.</title>
        <authorList>
            <consortium name="DOE Joint Genome Institute"/>
            <person name="Martino E."/>
            <person name="Morin E."/>
            <person name="Grelet G."/>
            <person name="Kuo A."/>
            <person name="Kohler A."/>
            <person name="Daghino S."/>
            <person name="Barry K."/>
            <person name="Choi C."/>
            <person name="Cichocki N."/>
            <person name="Clum A."/>
            <person name="Copeland A."/>
            <person name="Hainaut M."/>
            <person name="Haridas S."/>
            <person name="Labutti K."/>
            <person name="Lindquist E."/>
            <person name="Lipzen A."/>
            <person name="Khouja H.-R."/>
            <person name="Murat C."/>
            <person name="Ohm R."/>
            <person name="Olson A."/>
            <person name="Spatafora J."/>
            <person name="Veneault-Fourrey C."/>
            <person name="Henrissat B."/>
            <person name="Grigoriev I."/>
            <person name="Martin F."/>
            <person name="Perotto S."/>
        </authorList>
    </citation>
    <scope>NUCLEOTIDE SEQUENCE [LARGE SCALE GENOMIC DNA]</scope>
    <source>
        <strain evidence="2 3">F</strain>
    </source>
</reference>
<dbReference type="OrthoDB" id="5362512at2759"/>
<dbReference type="Pfam" id="PF06985">
    <property type="entry name" value="HET"/>
    <property type="match status" value="1"/>
</dbReference>
<dbReference type="InterPro" id="IPR010730">
    <property type="entry name" value="HET"/>
</dbReference>
<evidence type="ECO:0000313" key="2">
    <source>
        <dbReference type="EMBL" id="PMD31338.1"/>
    </source>
</evidence>
<name>A0A2J6QYJ0_HYAVF</name>
<sequence length="708" mass="79899">MDCDNFSRVAVLIVCSAPYGIYRAIRGVNEKSKPARAALGRLAFRLRSTPSVFQLLAKSNLCYHCRSIRLSTLRRGLQHHSSLAELQDCGKSCPLCKLFSRVMEEGPDTALIGLLKLQIDQEIGFGDMATLAIGTMTGQLHISCTSGDPYANVILSRTLQPLATSPEIFQLANKWIKDCHIVHPECAYLVKRPKSGVKLPSRVLDVGFLNGSQHIRLIETAGQLGKWIALTYCWGNVPFLQTTSQNIEALKRDIEFSSLPQTFQDAIIITRQLGIPYLWVDALCIQQDSDLDWQTESANMPTIYTNAYVTIAAVGAQNSHQGMLNPRGWASEQPDSYSVQFSRTSSVNFRIPINHLTEVDFLSHRAWCLQEKVLSPRVLSFGSSQMTFTCSQSHLTEGNYVRDGRVNRDRSTLTSKNELYLRVVEVSRGQLGNNLFYHVALRKLHRCWYRILEDYTQRTLTFPRDKLIAISGVADYIRRETSCEYLAGLWKESLPQALLWQNPPTLKPRFRKAGCQYFREKVQVYRAPSWSWASVDGPVNFGNCVKDHEHSENWQSQLSTRCEILGCEVKCDSVDPCGQVSGGYIKIRGPVKIATCEPSYGTMHHYDYNLAALLSPKTNFDENRNKVQEAQEELNPRDCMGVFDLRELPKGRQIWCLQITAAFGLMLVPNIGEAGTFQRVGKCLQRCVGPERYVDWFEGSPQEAVVIV</sequence>
<dbReference type="PANTHER" id="PTHR33112">
    <property type="entry name" value="DOMAIN PROTEIN, PUTATIVE-RELATED"/>
    <property type="match status" value="1"/>
</dbReference>
<evidence type="ECO:0000259" key="1">
    <source>
        <dbReference type="Pfam" id="PF06985"/>
    </source>
</evidence>